<sequence length="96" mass="10613">MKETACFGCQLSLVSSQLGVSFVDCGMIVECAEMFARSEYMFLSEIDLSVVHPGYYTIAAVTEGSIEDYEEGIQACSKAAKLWMKVRSSSLRFIAF</sequence>
<dbReference type="EMBL" id="QGNW01000014">
    <property type="protein sequence ID" value="RVX16869.1"/>
    <property type="molecule type" value="Genomic_DNA"/>
</dbReference>
<accession>A0A438K6N6</accession>
<comment type="caution">
    <text evidence="1">The sequence shown here is derived from an EMBL/GenBank/DDBJ whole genome shotgun (WGS) entry which is preliminary data.</text>
</comment>
<proteinExistence type="predicted"/>
<evidence type="ECO:0000313" key="1">
    <source>
        <dbReference type="EMBL" id="RVX16869.1"/>
    </source>
</evidence>
<protein>
    <submittedName>
        <fullName evidence="1">Uncharacterized protein</fullName>
    </submittedName>
</protein>
<organism evidence="1 2">
    <name type="scientific">Vitis vinifera</name>
    <name type="common">Grape</name>
    <dbReference type="NCBI Taxonomy" id="29760"/>
    <lineage>
        <taxon>Eukaryota</taxon>
        <taxon>Viridiplantae</taxon>
        <taxon>Streptophyta</taxon>
        <taxon>Embryophyta</taxon>
        <taxon>Tracheophyta</taxon>
        <taxon>Spermatophyta</taxon>
        <taxon>Magnoliopsida</taxon>
        <taxon>eudicotyledons</taxon>
        <taxon>Gunneridae</taxon>
        <taxon>Pentapetalae</taxon>
        <taxon>rosids</taxon>
        <taxon>Vitales</taxon>
        <taxon>Vitaceae</taxon>
        <taxon>Viteae</taxon>
        <taxon>Vitis</taxon>
    </lineage>
</organism>
<evidence type="ECO:0000313" key="2">
    <source>
        <dbReference type="Proteomes" id="UP000288805"/>
    </source>
</evidence>
<gene>
    <name evidence="1" type="ORF">CK203_003313</name>
</gene>
<name>A0A438K6N6_VITVI</name>
<dbReference type="Proteomes" id="UP000288805">
    <property type="component" value="Unassembled WGS sequence"/>
</dbReference>
<reference evidence="1 2" key="1">
    <citation type="journal article" date="2018" name="PLoS Genet.">
        <title>Population sequencing reveals clonal diversity and ancestral inbreeding in the grapevine cultivar Chardonnay.</title>
        <authorList>
            <person name="Roach M.J."/>
            <person name="Johnson D.L."/>
            <person name="Bohlmann J."/>
            <person name="van Vuuren H.J."/>
            <person name="Jones S.J."/>
            <person name="Pretorius I.S."/>
            <person name="Schmidt S.A."/>
            <person name="Borneman A.R."/>
        </authorList>
    </citation>
    <scope>NUCLEOTIDE SEQUENCE [LARGE SCALE GENOMIC DNA]</scope>
    <source>
        <strain evidence="2">cv. Chardonnay</strain>
        <tissue evidence="1">Leaf</tissue>
    </source>
</reference>
<dbReference type="AlphaFoldDB" id="A0A438K6N6"/>